<gene>
    <name evidence="4" type="ORF">ILEXP_LOCUS4589</name>
</gene>
<reference evidence="4 5" key="1">
    <citation type="submission" date="2024-02" db="EMBL/GenBank/DDBJ databases">
        <authorList>
            <person name="Vignale AGUSTIN F."/>
            <person name="Sosa J E."/>
            <person name="Modenutti C."/>
        </authorList>
    </citation>
    <scope>NUCLEOTIDE SEQUENCE [LARGE SCALE GENOMIC DNA]</scope>
</reference>
<dbReference type="SUPFAM" id="SSF52833">
    <property type="entry name" value="Thioredoxin-like"/>
    <property type="match status" value="1"/>
</dbReference>
<feature type="region of interest" description="Disordered" evidence="2">
    <location>
        <begin position="249"/>
        <end position="302"/>
    </location>
</feature>
<evidence type="ECO:0000256" key="2">
    <source>
        <dbReference type="SAM" id="MobiDB-lite"/>
    </source>
</evidence>
<evidence type="ECO:0000313" key="5">
    <source>
        <dbReference type="Proteomes" id="UP001642360"/>
    </source>
</evidence>
<feature type="domain" description="UBX" evidence="3">
    <location>
        <begin position="303"/>
        <end position="381"/>
    </location>
</feature>
<dbReference type="EMBL" id="CAUOFW020000825">
    <property type="protein sequence ID" value="CAK9137574.1"/>
    <property type="molecule type" value="Genomic_DNA"/>
</dbReference>
<dbReference type="Pfam" id="PF00789">
    <property type="entry name" value="UBX"/>
    <property type="match status" value="1"/>
</dbReference>
<dbReference type="InterPro" id="IPR050730">
    <property type="entry name" value="UBX_domain-protein"/>
</dbReference>
<dbReference type="InterPro" id="IPR036249">
    <property type="entry name" value="Thioredoxin-like_sf"/>
</dbReference>
<dbReference type="AlphaFoldDB" id="A0ABC8R3R1"/>
<sequence length="384" mass="43144">MMRGNGREKVEASCNGIVRRMVSFPRSILGGFSRVMDQGIDLMRLGVGGRRNQQHLPSNFPLPQLPEPVMVQEEFAFLANFELNYGTMHPFFYACRFMEALKMAQEERKCVFVYLHAPEHPFTPSFCWETLCSEVVIQFLDANFVCWGGLSDKGEGLQMATTLQPASFPFCAVVAPVSGDNLAVLQQMEGPVTPAELVEILQRTMEEQGSAFSGAWAKEEEKRRADRQLREEQDTAYLAALQIDKEKDRLKNATSEERVQKKASNVTKDEKFKQNPIQKQDGQVRGGTTARETPQKDIASKGKDVQVTKIQIRFPTGERKEQSFSCTDKVSAIYRYIDSLGLTGGGSYRLVSSFPRKIYDVQTMGTTLKDAGLHPKASLFLELL</sequence>
<keyword evidence="1" id="KW-0833">Ubl conjugation pathway</keyword>
<dbReference type="PROSITE" id="PS50033">
    <property type="entry name" value="UBX"/>
    <property type="match status" value="1"/>
</dbReference>
<proteinExistence type="predicted"/>
<evidence type="ECO:0000256" key="1">
    <source>
        <dbReference type="ARBA" id="ARBA00022786"/>
    </source>
</evidence>
<accession>A0ABC8R3R1</accession>
<dbReference type="Pfam" id="PF21021">
    <property type="entry name" value="FAF1"/>
    <property type="match status" value="1"/>
</dbReference>
<keyword evidence="5" id="KW-1185">Reference proteome</keyword>
<evidence type="ECO:0000313" key="4">
    <source>
        <dbReference type="EMBL" id="CAK9137574.1"/>
    </source>
</evidence>
<dbReference type="PANTHER" id="PTHR23322">
    <property type="entry name" value="FAS-ASSOCIATED PROTEIN"/>
    <property type="match status" value="1"/>
</dbReference>
<dbReference type="InterPro" id="IPR001012">
    <property type="entry name" value="UBX_dom"/>
</dbReference>
<dbReference type="InterPro" id="IPR006577">
    <property type="entry name" value="UAS"/>
</dbReference>
<feature type="compositionally biased region" description="Basic and acidic residues" evidence="2">
    <location>
        <begin position="217"/>
        <end position="230"/>
    </location>
</feature>
<feature type="compositionally biased region" description="Basic and acidic residues" evidence="2">
    <location>
        <begin position="249"/>
        <end position="260"/>
    </location>
</feature>
<feature type="compositionally biased region" description="Basic and acidic residues" evidence="2">
    <location>
        <begin position="293"/>
        <end position="302"/>
    </location>
</feature>
<feature type="region of interest" description="Disordered" evidence="2">
    <location>
        <begin position="211"/>
        <end position="230"/>
    </location>
</feature>
<protein>
    <recommendedName>
        <fullName evidence="3">UBX domain-containing protein</fullName>
    </recommendedName>
</protein>
<evidence type="ECO:0000259" key="3">
    <source>
        <dbReference type="PROSITE" id="PS50033"/>
    </source>
</evidence>
<dbReference type="SUPFAM" id="SSF54236">
    <property type="entry name" value="Ubiquitin-like"/>
    <property type="match status" value="1"/>
</dbReference>
<dbReference type="PANTHER" id="PTHR23322:SF71">
    <property type="entry name" value="UBIQUITIN-ASSOCIATED (UBA) PROTEIN-RELATED"/>
    <property type="match status" value="1"/>
</dbReference>
<dbReference type="CDD" id="cd02958">
    <property type="entry name" value="UAS"/>
    <property type="match status" value="1"/>
</dbReference>
<comment type="caution">
    <text evidence="4">The sequence shown here is derived from an EMBL/GenBank/DDBJ whole genome shotgun (WGS) entry which is preliminary data.</text>
</comment>
<organism evidence="4 5">
    <name type="scientific">Ilex paraguariensis</name>
    <name type="common">yerba mate</name>
    <dbReference type="NCBI Taxonomy" id="185542"/>
    <lineage>
        <taxon>Eukaryota</taxon>
        <taxon>Viridiplantae</taxon>
        <taxon>Streptophyta</taxon>
        <taxon>Embryophyta</taxon>
        <taxon>Tracheophyta</taxon>
        <taxon>Spermatophyta</taxon>
        <taxon>Magnoliopsida</taxon>
        <taxon>eudicotyledons</taxon>
        <taxon>Gunneridae</taxon>
        <taxon>Pentapetalae</taxon>
        <taxon>asterids</taxon>
        <taxon>campanulids</taxon>
        <taxon>Aquifoliales</taxon>
        <taxon>Aquifoliaceae</taxon>
        <taxon>Ilex</taxon>
    </lineage>
</organism>
<dbReference type="CDD" id="cd01767">
    <property type="entry name" value="UBX"/>
    <property type="match status" value="1"/>
</dbReference>
<dbReference type="Gene3D" id="3.40.30.10">
    <property type="entry name" value="Glutaredoxin"/>
    <property type="match status" value="1"/>
</dbReference>
<dbReference type="Proteomes" id="UP001642360">
    <property type="component" value="Unassembled WGS sequence"/>
</dbReference>
<dbReference type="InterPro" id="IPR049483">
    <property type="entry name" value="FAF1_2-like_UAS"/>
</dbReference>
<dbReference type="InterPro" id="IPR029071">
    <property type="entry name" value="Ubiquitin-like_domsf"/>
</dbReference>
<dbReference type="SMART" id="SM00166">
    <property type="entry name" value="UBX"/>
    <property type="match status" value="1"/>
</dbReference>
<dbReference type="Gene3D" id="3.10.20.90">
    <property type="entry name" value="Phosphatidylinositol 3-kinase Catalytic Subunit, Chain A, domain 1"/>
    <property type="match status" value="1"/>
</dbReference>
<dbReference type="SMART" id="SM00594">
    <property type="entry name" value="UAS"/>
    <property type="match status" value="1"/>
</dbReference>
<name>A0ABC8R3R1_9AQUA</name>